<dbReference type="InterPro" id="IPR036213">
    <property type="entry name" value="Calpain_III_sf"/>
</dbReference>
<dbReference type="GO" id="GO:0005737">
    <property type="term" value="C:cytoplasm"/>
    <property type="evidence" value="ECO:0007669"/>
    <property type="project" value="TreeGrafter"/>
</dbReference>
<dbReference type="InterPro" id="IPR038765">
    <property type="entry name" value="Papain-like_cys_pep_sf"/>
</dbReference>
<keyword evidence="2 6" id="KW-0645">Protease</keyword>
<accession>A0AAN8PYH1</accession>
<evidence type="ECO:0000256" key="2">
    <source>
        <dbReference type="ARBA" id="ARBA00022670"/>
    </source>
</evidence>
<dbReference type="AlphaFoldDB" id="A0AAN8PYH1"/>
<dbReference type="FunFam" id="3.90.70.10:FF:000114">
    <property type="entry name" value="Calpain a"/>
    <property type="match status" value="1"/>
</dbReference>
<protein>
    <recommendedName>
        <fullName evidence="7">Calpain catalytic domain-containing protein</fullName>
    </recommendedName>
</protein>
<evidence type="ECO:0000256" key="6">
    <source>
        <dbReference type="PROSITE-ProRule" id="PRU00239"/>
    </source>
</evidence>
<dbReference type="Pfam" id="PF01067">
    <property type="entry name" value="Calpain_III"/>
    <property type="match status" value="1"/>
</dbReference>
<feature type="domain" description="Calpain catalytic" evidence="7">
    <location>
        <begin position="58"/>
        <end position="352"/>
    </location>
</feature>
<evidence type="ECO:0000256" key="5">
    <source>
        <dbReference type="PIRSR" id="PIRSR622684-1"/>
    </source>
</evidence>
<feature type="active site" evidence="5 6">
    <location>
        <position position="293"/>
    </location>
</feature>
<evidence type="ECO:0000259" key="7">
    <source>
        <dbReference type="PROSITE" id="PS50203"/>
    </source>
</evidence>
<dbReference type="Proteomes" id="UP001347796">
    <property type="component" value="Unassembled WGS sequence"/>
</dbReference>
<keyword evidence="4 6" id="KW-0788">Thiol protease</keyword>
<feature type="active site" evidence="5 6">
    <location>
        <position position="269"/>
    </location>
</feature>
<dbReference type="Gene3D" id="3.90.70.10">
    <property type="entry name" value="Cysteine proteinases"/>
    <property type="match status" value="1"/>
</dbReference>
<dbReference type="Gene3D" id="2.60.120.380">
    <property type="match status" value="1"/>
</dbReference>
<dbReference type="Pfam" id="PF00648">
    <property type="entry name" value="Peptidase_C2"/>
    <property type="match status" value="1"/>
</dbReference>
<evidence type="ECO:0000256" key="1">
    <source>
        <dbReference type="ARBA" id="ARBA00007623"/>
    </source>
</evidence>
<dbReference type="PRINTS" id="PR00704">
    <property type="entry name" value="CALPAIN"/>
</dbReference>
<dbReference type="SMART" id="SM00720">
    <property type="entry name" value="calpain_III"/>
    <property type="match status" value="1"/>
</dbReference>
<dbReference type="InterPro" id="IPR022682">
    <property type="entry name" value="Calpain_domain_III"/>
</dbReference>
<dbReference type="GO" id="GO:0004198">
    <property type="term" value="F:calcium-dependent cysteine-type endopeptidase activity"/>
    <property type="evidence" value="ECO:0007669"/>
    <property type="project" value="InterPro"/>
</dbReference>
<dbReference type="EMBL" id="JAZGQO010000008">
    <property type="protein sequence ID" value="KAK6179400.1"/>
    <property type="molecule type" value="Genomic_DNA"/>
</dbReference>
<dbReference type="SUPFAM" id="SSF54001">
    <property type="entry name" value="Cysteine proteinases"/>
    <property type="match status" value="1"/>
</dbReference>
<dbReference type="SUPFAM" id="SSF49758">
    <property type="entry name" value="Calpain large subunit, middle domain (domain III)"/>
    <property type="match status" value="1"/>
</dbReference>
<dbReference type="GO" id="GO:0006508">
    <property type="term" value="P:proteolysis"/>
    <property type="evidence" value="ECO:0007669"/>
    <property type="project" value="UniProtKB-KW"/>
</dbReference>
<feature type="active site" evidence="5 6">
    <location>
        <position position="113"/>
    </location>
</feature>
<evidence type="ECO:0000256" key="4">
    <source>
        <dbReference type="ARBA" id="ARBA00022807"/>
    </source>
</evidence>
<organism evidence="8 9">
    <name type="scientific">Patella caerulea</name>
    <name type="common">Rayed Mediterranean limpet</name>
    <dbReference type="NCBI Taxonomy" id="87958"/>
    <lineage>
        <taxon>Eukaryota</taxon>
        <taxon>Metazoa</taxon>
        <taxon>Spiralia</taxon>
        <taxon>Lophotrochozoa</taxon>
        <taxon>Mollusca</taxon>
        <taxon>Gastropoda</taxon>
        <taxon>Patellogastropoda</taxon>
        <taxon>Patelloidea</taxon>
        <taxon>Patellidae</taxon>
        <taxon>Patella</taxon>
    </lineage>
</organism>
<keyword evidence="9" id="KW-1185">Reference proteome</keyword>
<name>A0AAN8PYH1_PATCE</name>
<dbReference type="CDD" id="cd00044">
    <property type="entry name" value="CysPc"/>
    <property type="match status" value="1"/>
</dbReference>
<dbReference type="InterPro" id="IPR022684">
    <property type="entry name" value="Calpain_cysteine_protease"/>
</dbReference>
<reference evidence="8 9" key="1">
    <citation type="submission" date="2024-01" db="EMBL/GenBank/DDBJ databases">
        <title>The genome of the rayed Mediterranean limpet Patella caerulea (Linnaeus, 1758).</title>
        <authorList>
            <person name="Anh-Thu Weber A."/>
            <person name="Halstead-Nussloch G."/>
        </authorList>
    </citation>
    <scope>NUCLEOTIDE SEQUENCE [LARGE SCALE GENOMIC DNA]</scope>
    <source>
        <strain evidence="8">AATW-2023a</strain>
        <tissue evidence="8">Whole specimen</tissue>
    </source>
</reference>
<evidence type="ECO:0000313" key="9">
    <source>
        <dbReference type="Proteomes" id="UP001347796"/>
    </source>
</evidence>
<keyword evidence="3 6" id="KW-0378">Hydrolase</keyword>
<comment type="caution">
    <text evidence="8">The sequence shown here is derived from an EMBL/GenBank/DDBJ whole genome shotgun (WGS) entry which is preliminary data.</text>
</comment>
<gene>
    <name evidence="8" type="ORF">SNE40_011769</name>
</gene>
<dbReference type="InterPro" id="IPR001300">
    <property type="entry name" value="Peptidase_C2_calpain_cat"/>
</dbReference>
<dbReference type="PANTHER" id="PTHR10183:SF379">
    <property type="entry name" value="CALPAIN-5"/>
    <property type="match status" value="1"/>
</dbReference>
<dbReference type="SMART" id="SM00230">
    <property type="entry name" value="CysPc"/>
    <property type="match status" value="1"/>
</dbReference>
<comment type="similarity">
    <text evidence="1">Belongs to the peptidase C2 family.</text>
</comment>
<evidence type="ECO:0000313" key="8">
    <source>
        <dbReference type="EMBL" id="KAK6179400.1"/>
    </source>
</evidence>
<dbReference type="PROSITE" id="PS50203">
    <property type="entry name" value="CALPAIN_CAT"/>
    <property type="match status" value="1"/>
</dbReference>
<proteinExistence type="inferred from homology"/>
<evidence type="ECO:0000256" key="3">
    <source>
        <dbReference type="ARBA" id="ARBA00022801"/>
    </source>
</evidence>
<dbReference type="PANTHER" id="PTHR10183">
    <property type="entry name" value="CALPAIN"/>
    <property type="match status" value="1"/>
</dbReference>
<sequence>MGCTSSLESSQSLNWPKAKILYPKVVERGDRLTPRSWTSVVGSGGGRAPKSHKSLDGLYIDPDFPAELSSIYKKKTSDKKIVWKRPVEIVSKPTLISDGTSRHDMKQGDLNDCWFLSTLSAIAEKPQLMAKIIPDDNTFGTRRYDGKFHCRFWQFGDWVDVYIDDRLPTVDGEILFAHSSDPNEFWVSLVEKAYAKLNKSYESLEYGFEADAFTDLTGGLAEWYNPAELKDSEFYLIRAAFLCGAVIGCLSIDKEEQSEYNRKGMISNHSYVITGIEEIPYSDTAAKLIRVRNPWGQTEWEGAWCDGSEEWNRVPELIKLELEVTSQDDGEFWMSYNDFRKEYCNMIICNLTPDFDHDGISDKTEYEINQKGRWVVNINAGGWLECDTFYKNPQYILTLYSDISVQRRYNGRLPLAVALQQVYRRQEIADGKELYAIGFEIFQLQHIPSSKLCNEFFQRSDPLMPENEETYAEYRETAGRFFLDPGVYLLVPSTHQAQQGRDYLLRLFSVSRMELRPLGNCLDTG</sequence>
<dbReference type="InterPro" id="IPR022683">
    <property type="entry name" value="Calpain_III"/>
</dbReference>